<evidence type="ECO:0000256" key="1">
    <source>
        <dbReference type="ARBA" id="ARBA00004141"/>
    </source>
</evidence>
<keyword evidence="2 5" id="KW-0812">Transmembrane</keyword>
<evidence type="ECO:0000256" key="4">
    <source>
        <dbReference type="ARBA" id="ARBA00023136"/>
    </source>
</evidence>
<name>A0A450UME0_9GAMM</name>
<evidence type="ECO:0000313" key="7">
    <source>
        <dbReference type="EMBL" id="VFJ93697.1"/>
    </source>
</evidence>
<dbReference type="AlphaFoldDB" id="A0A450UME0"/>
<evidence type="ECO:0000256" key="5">
    <source>
        <dbReference type="SAM" id="Phobius"/>
    </source>
</evidence>
<feature type="transmembrane region" description="Helical" evidence="5">
    <location>
        <begin position="204"/>
        <end position="224"/>
    </location>
</feature>
<dbReference type="SUPFAM" id="SSF82866">
    <property type="entry name" value="Multidrug efflux transporter AcrB transmembrane domain"/>
    <property type="match status" value="1"/>
</dbReference>
<gene>
    <name evidence="7" type="ORF">BECKLFY1418A_GA0070994_103325</name>
</gene>
<protein>
    <submittedName>
        <fullName evidence="7">MMPL family protein</fullName>
    </submittedName>
</protein>
<evidence type="ECO:0000259" key="6">
    <source>
        <dbReference type="Pfam" id="PF03176"/>
    </source>
</evidence>
<organism evidence="7">
    <name type="scientific">Candidatus Kentrum sp. LFY</name>
    <dbReference type="NCBI Taxonomy" id="2126342"/>
    <lineage>
        <taxon>Bacteria</taxon>
        <taxon>Pseudomonadati</taxon>
        <taxon>Pseudomonadota</taxon>
        <taxon>Gammaproteobacteria</taxon>
        <taxon>Candidatus Kentrum</taxon>
    </lineage>
</organism>
<dbReference type="InterPro" id="IPR004869">
    <property type="entry name" value="MMPL_dom"/>
</dbReference>
<keyword evidence="3 5" id="KW-1133">Transmembrane helix</keyword>
<dbReference type="Gene3D" id="1.20.1640.10">
    <property type="entry name" value="Multidrug efflux transporter AcrB transmembrane domain"/>
    <property type="match status" value="1"/>
</dbReference>
<dbReference type="EMBL" id="CAADFH010000033">
    <property type="protein sequence ID" value="VFJ93697.1"/>
    <property type="molecule type" value="Genomic_DNA"/>
</dbReference>
<dbReference type="Pfam" id="PF03176">
    <property type="entry name" value="MMPL"/>
    <property type="match status" value="1"/>
</dbReference>
<reference evidence="7" key="1">
    <citation type="submission" date="2019-02" db="EMBL/GenBank/DDBJ databases">
        <authorList>
            <person name="Gruber-Vodicka R. H."/>
            <person name="Seah K. B. B."/>
        </authorList>
    </citation>
    <scope>NUCLEOTIDE SEQUENCE</scope>
    <source>
        <strain evidence="7">BECK_M6</strain>
    </source>
</reference>
<evidence type="ECO:0000256" key="2">
    <source>
        <dbReference type="ARBA" id="ARBA00022692"/>
    </source>
</evidence>
<feature type="transmembrane region" description="Helical" evidence="5">
    <location>
        <begin position="177"/>
        <end position="197"/>
    </location>
</feature>
<proteinExistence type="predicted"/>
<feature type="transmembrane region" description="Helical" evidence="5">
    <location>
        <begin position="230"/>
        <end position="251"/>
    </location>
</feature>
<dbReference type="GO" id="GO:0016020">
    <property type="term" value="C:membrane"/>
    <property type="evidence" value="ECO:0007669"/>
    <property type="project" value="UniProtKB-SubCell"/>
</dbReference>
<feature type="domain" description="Membrane transport protein MMPL" evidence="6">
    <location>
        <begin position="119"/>
        <end position="248"/>
    </location>
</feature>
<sequence length="332" mass="37023">MEYFDETFDFRIATEFTADNLTGPYRIYYGLSAGEPDGINSPGFLRKVEAFADWYRSQPEVVHVDSIVDTLKRLNRNMHGDDPAWYHLPDRRELVAQYLLLYEMSLPYGLDLNNRINVDKSATRLKVTLKGLSDKEILALEGRAQHWLAENAPVSMRVSGTSSTVMFAYLNLRNLEGLLFGAVLALVLISIILIIALRSLKFGLISLIPNLLPVAMAFGVWGILVGEVNLVLSGVAVITIGIVVDDTIHFLSKYLRAGRERDLAPPGCGTRCLSWCRHGVMGNLGGTGGRLFGPWPIGSLCQRQHGHYDRRDHCLGFDDRLFSVAALVDENR</sequence>
<comment type="subcellular location">
    <subcellularLocation>
        <location evidence="1">Membrane</location>
        <topology evidence="1">Multi-pass membrane protein</topology>
    </subcellularLocation>
</comment>
<keyword evidence="4 5" id="KW-0472">Membrane</keyword>
<evidence type="ECO:0000256" key="3">
    <source>
        <dbReference type="ARBA" id="ARBA00022989"/>
    </source>
</evidence>
<accession>A0A450UME0</accession>